<name>A0ABM7X4V1_9BACT</name>
<organism evidence="2 3">
    <name type="scientific">Anaeromyxobacter oryzae</name>
    <dbReference type="NCBI Taxonomy" id="2918170"/>
    <lineage>
        <taxon>Bacteria</taxon>
        <taxon>Pseudomonadati</taxon>
        <taxon>Myxococcota</taxon>
        <taxon>Myxococcia</taxon>
        <taxon>Myxococcales</taxon>
        <taxon>Cystobacterineae</taxon>
        <taxon>Anaeromyxobacteraceae</taxon>
        <taxon>Anaeromyxobacter</taxon>
    </lineage>
</organism>
<gene>
    <name evidence="2" type="primary">omcE</name>
    <name evidence="2" type="ORF">AMOR_58430</name>
</gene>
<evidence type="ECO:0000256" key="1">
    <source>
        <dbReference type="SAM" id="SignalP"/>
    </source>
</evidence>
<protein>
    <submittedName>
        <fullName evidence="2">Cytochrome c</fullName>
    </submittedName>
</protein>
<feature type="chain" id="PRO_5046927935" evidence="1">
    <location>
        <begin position="20"/>
        <end position="220"/>
    </location>
</feature>
<proteinExistence type="predicted"/>
<reference evidence="3" key="1">
    <citation type="journal article" date="2022" name="Int. J. Syst. Evol. Microbiol.">
        <title>Anaeromyxobacter oryzae sp. nov., Anaeromyxobacter diazotrophicus sp. nov. and Anaeromyxobacter paludicola sp. nov., isolated from paddy soils.</title>
        <authorList>
            <person name="Itoh H."/>
            <person name="Xu Z."/>
            <person name="Mise K."/>
            <person name="Masuda Y."/>
            <person name="Ushijima N."/>
            <person name="Hayakawa C."/>
            <person name="Shiratori Y."/>
            <person name="Senoo K."/>
        </authorList>
    </citation>
    <scope>NUCLEOTIDE SEQUENCE [LARGE SCALE GENOMIC DNA]</scope>
    <source>
        <strain evidence="3">Red232</strain>
    </source>
</reference>
<dbReference type="Proteomes" id="UP001162891">
    <property type="component" value="Chromosome"/>
</dbReference>
<dbReference type="InterPro" id="IPR036280">
    <property type="entry name" value="Multihaem_cyt_sf"/>
</dbReference>
<dbReference type="RefSeq" id="WP_248357322.1">
    <property type="nucleotide sequence ID" value="NZ_AP025591.1"/>
</dbReference>
<accession>A0ABM7X4V1</accession>
<evidence type="ECO:0000313" key="3">
    <source>
        <dbReference type="Proteomes" id="UP001162891"/>
    </source>
</evidence>
<evidence type="ECO:0000313" key="2">
    <source>
        <dbReference type="EMBL" id="BDG06847.1"/>
    </source>
</evidence>
<keyword evidence="1" id="KW-0732">Signal</keyword>
<dbReference type="EMBL" id="AP025591">
    <property type="protein sequence ID" value="BDG06847.1"/>
    <property type="molecule type" value="Genomic_DNA"/>
</dbReference>
<sequence length="220" mass="22064">MKKVLVAMAAVAFATSASATIKGGSHDLSSTGPGAYGVSTLSSCQFCHAPHNANIGIAGTPLWNRKAPVGNGGGSFTVYTSTTLSPQTVTLGANSLTCLSCHDGVSDMGDTFVGSRGFAANTPMHTTFMGGGAGSPVVGTNLNDDHPVGVVYPATATGFVARASVTGVKLYASSGGNFTVECGSCHDPHGEWDGKSGSGTGLASFLRVNANVICSNCHDK</sequence>
<feature type="signal peptide" evidence="1">
    <location>
        <begin position="1"/>
        <end position="19"/>
    </location>
</feature>
<dbReference type="SUPFAM" id="SSF48695">
    <property type="entry name" value="Multiheme cytochromes"/>
    <property type="match status" value="1"/>
</dbReference>
<keyword evidence="3" id="KW-1185">Reference proteome</keyword>